<dbReference type="SUPFAM" id="SSF143081">
    <property type="entry name" value="BB1717-like"/>
    <property type="match status" value="1"/>
</dbReference>
<comment type="caution">
    <text evidence="1">The sequence shown here is derived from an EMBL/GenBank/DDBJ whole genome shotgun (WGS) entry which is preliminary data.</text>
</comment>
<evidence type="ECO:0000313" key="1">
    <source>
        <dbReference type="EMBL" id="MFD1190777.1"/>
    </source>
</evidence>
<dbReference type="Pfam" id="PF02586">
    <property type="entry name" value="SRAP"/>
    <property type="match status" value="1"/>
</dbReference>
<dbReference type="EMBL" id="JBHTLQ010000016">
    <property type="protein sequence ID" value="MFD1190777.1"/>
    <property type="molecule type" value="Genomic_DNA"/>
</dbReference>
<dbReference type="InterPro" id="IPR003738">
    <property type="entry name" value="SRAP"/>
</dbReference>
<evidence type="ECO:0000313" key="2">
    <source>
        <dbReference type="Proteomes" id="UP001597216"/>
    </source>
</evidence>
<dbReference type="Gene3D" id="3.90.1680.10">
    <property type="entry name" value="SOS response associated peptidase-like"/>
    <property type="match status" value="1"/>
</dbReference>
<protein>
    <submittedName>
        <fullName evidence="1">SOS response-associated peptidase family protein</fullName>
    </submittedName>
</protein>
<proteinExistence type="predicted"/>
<accession>A0ABW3T116</accession>
<gene>
    <name evidence="1" type="ORF">ACFQ27_09315</name>
</gene>
<keyword evidence="2" id="KW-1185">Reference proteome</keyword>
<name>A0ABW3T116_9CAUL</name>
<dbReference type="RefSeq" id="WP_377353383.1">
    <property type="nucleotide sequence ID" value="NZ_JBHTLQ010000016.1"/>
</dbReference>
<reference evidence="2" key="1">
    <citation type="journal article" date="2019" name="Int. J. Syst. Evol. Microbiol.">
        <title>The Global Catalogue of Microorganisms (GCM) 10K type strain sequencing project: providing services to taxonomists for standard genome sequencing and annotation.</title>
        <authorList>
            <consortium name="The Broad Institute Genomics Platform"/>
            <consortium name="The Broad Institute Genome Sequencing Center for Infectious Disease"/>
            <person name="Wu L."/>
            <person name="Ma J."/>
        </authorList>
    </citation>
    <scope>NUCLEOTIDE SEQUENCE [LARGE SCALE GENOMIC DNA]</scope>
    <source>
        <strain evidence="2">CCUG 55074</strain>
    </source>
</reference>
<sequence length="221" mass="24150">MARGNRLDAAGKRAFNGAMCNEFARTKSLDELIAEFGAFSPPPAFEWEGGATPNDLDGKASIRIRDTAAVVRWTGERLVGSMTTWAWPGPKGPPVFNFRSDGRDFSRSDRVLVPATGFYEYTTPALPKVKLKDQHLFTRADGGWFWIAAVVQQGCFSLLTAPPQSDVAPYHDRQIITFGPQAGHDWLRGPGSAPLSAEAAGTFKVETLRRDGMMLGQDLFG</sequence>
<dbReference type="InterPro" id="IPR036590">
    <property type="entry name" value="SRAP-like"/>
</dbReference>
<organism evidence="1 2">
    <name type="scientific">Phenylobacterium conjunctum</name>
    <dbReference type="NCBI Taxonomy" id="1298959"/>
    <lineage>
        <taxon>Bacteria</taxon>
        <taxon>Pseudomonadati</taxon>
        <taxon>Pseudomonadota</taxon>
        <taxon>Alphaproteobacteria</taxon>
        <taxon>Caulobacterales</taxon>
        <taxon>Caulobacteraceae</taxon>
        <taxon>Phenylobacterium</taxon>
    </lineage>
</organism>
<dbReference type="Proteomes" id="UP001597216">
    <property type="component" value="Unassembled WGS sequence"/>
</dbReference>